<evidence type="ECO:0000259" key="1">
    <source>
        <dbReference type="PROSITE" id="PS50164"/>
    </source>
</evidence>
<keyword evidence="3" id="KW-1185">Reference proteome</keyword>
<evidence type="ECO:0000313" key="3">
    <source>
        <dbReference type="Proteomes" id="UP000009022"/>
    </source>
</evidence>
<organism evidence="2 3">
    <name type="scientific">Trichoplax adhaerens</name>
    <name type="common">Trichoplax reptans</name>
    <dbReference type="NCBI Taxonomy" id="10228"/>
    <lineage>
        <taxon>Eukaryota</taxon>
        <taxon>Metazoa</taxon>
        <taxon>Placozoa</taxon>
        <taxon>Uniplacotomia</taxon>
        <taxon>Trichoplacea</taxon>
        <taxon>Trichoplacidae</taxon>
        <taxon>Trichoplax</taxon>
    </lineage>
</organism>
<reference evidence="2 3" key="1">
    <citation type="journal article" date="2008" name="Nature">
        <title>The Trichoplax genome and the nature of placozoans.</title>
        <authorList>
            <person name="Srivastava M."/>
            <person name="Begovic E."/>
            <person name="Chapman J."/>
            <person name="Putnam N.H."/>
            <person name="Hellsten U."/>
            <person name="Kawashima T."/>
            <person name="Kuo A."/>
            <person name="Mitros T."/>
            <person name="Salamov A."/>
            <person name="Carpenter M.L."/>
            <person name="Signorovitch A.Y."/>
            <person name="Moreno M.A."/>
            <person name="Kamm K."/>
            <person name="Grimwood J."/>
            <person name="Schmutz J."/>
            <person name="Shapiro H."/>
            <person name="Grigoriev I.V."/>
            <person name="Buss L.W."/>
            <person name="Schierwater B."/>
            <person name="Dellaporta S.L."/>
            <person name="Rokhsar D.S."/>
        </authorList>
    </citation>
    <scope>NUCLEOTIDE SEQUENCE [LARGE SCALE GENOMIC DNA]</scope>
    <source>
        <strain evidence="2 3">Grell-BS-1999</strain>
    </source>
</reference>
<evidence type="ECO:0000313" key="2">
    <source>
        <dbReference type="EMBL" id="EDV29136.1"/>
    </source>
</evidence>
<proteinExistence type="predicted"/>
<dbReference type="InterPro" id="IPR000305">
    <property type="entry name" value="GIY-YIG_endonuc"/>
</dbReference>
<dbReference type="AlphaFoldDB" id="B3RJX3"/>
<dbReference type="Pfam" id="PF01541">
    <property type="entry name" value="GIY-YIG"/>
    <property type="match status" value="1"/>
</dbReference>
<accession>B3RJX3</accession>
<dbReference type="GeneID" id="6750276"/>
<gene>
    <name evidence="2" type="ORF">TRIADDRAFT_52710</name>
</gene>
<dbReference type="InParanoid" id="B3RJX3"/>
<sequence length="135" mass="16212">MDKQLNLRCKFFFPLVASNLETIVDFVARILSIQFVVCTQQQINLVRGRLLERMLFVEDFEKNNYSGSNPPPERQGVYMITDSRDEVLYVGETENLARREREHKNFDMFKKTEYFLWHELPKNTSDKRRREIETN</sequence>
<dbReference type="KEGG" id="tad:TRIADDRAFT_52710"/>
<name>B3RJX3_TRIAD</name>
<dbReference type="Proteomes" id="UP000009022">
    <property type="component" value="Unassembled WGS sequence"/>
</dbReference>
<dbReference type="Gene3D" id="3.40.1440.10">
    <property type="entry name" value="GIY-YIG endonuclease"/>
    <property type="match status" value="1"/>
</dbReference>
<protein>
    <recommendedName>
        <fullName evidence="1">GIY-YIG domain-containing protein</fullName>
    </recommendedName>
</protein>
<dbReference type="EMBL" id="DS985241">
    <property type="protein sequence ID" value="EDV29136.1"/>
    <property type="molecule type" value="Genomic_DNA"/>
</dbReference>
<feature type="domain" description="GIY-YIG" evidence="1">
    <location>
        <begin position="73"/>
        <end position="135"/>
    </location>
</feature>
<dbReference type="CTD" id="6750276"/>
<dbReference type="PROSITE" id="PS50164">
    <property type="entry name" value="GIY_YIG"/>
    <property type="match status" value="1"/>
</dbReference>
<dbReference type="RefSeq" id="XP_002108338.1">
    <property type="nucleotide sequence ID" value="XM_002108302.1"/>
</dbReference>
<dbReference type="HOGENOM" id="CLU_1888452_0_0_1"/>
<dbReference type="SUPFAM" id="SSF82771">
    <property type="entry name" value="GIY-YIG endonuclease"/>
    <property type="match status" value="1"/>
</dbReference>
<dbReference type="InterPro" id="IPR035901">
    <property type="entry name" value="GIY-YIG_endonuc_sf"/>
</dbReference>